<protein>
    <submittedName>
        <fullName evidence="2">Uncharacterized protein</fullName>
    </submittedName>
</protein>
<reference evidence="2" key="1">
    <citation type="submission" date="2022-11" db="UniProtKB">
        <authorList>
            <consortium name="WormBaseParasite"/>
        </authorList>
    </citation>
    <scope>IDENTIFICATION</scope>
</reference>
<dbReference type="Proteomes" id="UP000887578">
    <property type="component" value="Unplaced"/>
</dbReference>
<evidence type="ECO:0000313" key="1">
    <source>
        <dbReference type="Proteomes" id="UP000887578"/>
    </source>
</evidence>
<dbReference type="AlphaFoldDB" id="A0A914QNG9"/>
<evidence type="ECO:0000313" key="2">
    <source>
        <dbReference type="WBParaSite" id="PDA_v2.g4856.t1"/>
    </source>
</evidence>
<dbReference type="WBParaSite" id="PDA_v2.g4856.t1">
    <property type="protein sequence ID" value="PDA_v2.g4856.t1"/>
    <property type="gene ID" value="PDA_v2.g4856"/>
</dbReference>
<accession>A0A914QNG9</accession>
<name>A0A914QNG9_9BILA</name>
<sequence>MVVWSVEYNEYHQFRLLRILKASKSAARLRGLSITKQSHFVTELHVHLLDQHNIDFDESDKAEKILTKTQNDS</sequence>
<keyword evidence="1" id="KW-1185">Reference proteome</keyword>
<organism evidence="1 2">
    <name type="scientific">Panagrolaimus davidi</name>
    <dbReference type="NCBI Taxonomy" id="227884"/>
    <lineage>
        <taxon>Eukaryota</taxon>
        <taxon>Metazoa</taxon>
        <taxon>Ecdysozoa</taxon>
        <taxon>Nematoda</taxon>
        <taxon>Chromadorea</taxon>
        <taxon>Rhabditida</taxon>
        <taxon>Tylenchina</taxon>
        <taxon>Panagrolaimomorpha</taxon>
        <taxon>Panagrolaimoidea</taxon>
        <taxon>Panagrolaimidae</taxon>
        <taxon>Panagrolaimus</taxon>
    </lineage>
</organism>
<proteinExistence type="predicted"/>